<dbReference type="Pfam" id="PF20179">
    <property type="entry name" value="MSS51_C"/>
    <property type="match status" value="1"/>
</dbReference>
<dbReference type="PANTHER" id="PTHR28069">
    <property type="entry name" value="GH20023P"/>
    <property type="match status" value="1"/>
</dbReference>
<feature type="domain" description="MYND-type" evidence="6">
    <location>
        <begin position="84"/>
        <end position="121"/>
    </location>
</feature>
<dbReference type="Proteomes" id="UP001152759">
    <property type="component" value="Chromosome 1"/>
</dbReference>
<dbReference type="PROSITE" id="PS50865">
    <property type="entry name" value="ZF_MYND_2"/>
    <property type="match status" value="1"/>
</dbReference>
<feature type="region of interest" description="Disordered" evidence="5">
    <location>
        <begin position="1"/>
        <end position="39"/>
    </location>
</feature>
<keyword evidence="3" id="KW-0862">Zinc</keyword>
<name>A0A9N9ZW98_BEMTA</name>
<feature type="compositionally biased region" description="Polar residues" evidence="5">
    <location>
        <begin position="22"/>
        <end position="31"/>
    </location>
</feature>
<evidence type="ECO:0000256" key="4">
    <source>
        <dbReference type="PROSITE-ProRule" id="PRU00134"/>
    </source>
</evidence>
<evidence type="ECO:0000313" key="8">
    <source>
        <dbReference type="Proteomes" id="UP001152759"/>
    </source>
</evidence>
<evidence type="ECO:0000256" key="3">
    <source>
        <dbReference type="ARBA" id="ARBA00022833"/>
    </source>
</evidence>
<dbReference type="Gene3D" id="6.10.140.2220">
    <property type="match status" value="1"/>
</dbReference>
<proteinExistence type="predicted"/>
<evidence type="ECO:0000256" key="2">
    <source>
        <dbReference type="ARBA" id="ARBA00022771"/>
    </source>
</evidence>
<evidence type="ECO:0000313" key="7">
    <source>
        <dbReference type="EMBL" id="CAH0380635.1"/>
    </source>
</evidence>
<gene>
    <name evidence="7" type="ORF">BEMITA_LOCUS368</name>
</gene>
<accession>A0A9N9ZW98</accession>
<keyword evidence="8" id="KW-1185">Reference proteome</keyword>
<dbReference type="SUPFAM" id="SSF144232">
    <property type="entry name" value="HIT/MYND zinc finger-like"/>
    <property type="match status" value="1"/>
</dbReference>
<protein>
    <recommendedName>
        <fullName evidence="6">MYND-type domain-containing protein</fullName>
    </recommendedName>
</protein>
<sequence>MGKNNKTKKRQVFSKTERPDSNCAQNINTNPVKLAPENQLETREVVNEDATAGHDSGNNDEKRIQQINLTWFSKPRTTFFSTLCHVCKDSRADVVCPKCHLIRYCSIEHRKAHWYSHADICRAVQHLMAREQEDHIFNQASGLSAQEFRLFRYNLLVECQNSVERQLQLWEREMFLYPAVCTFCHNPSTKILETCNRCRMAAFCPAHKDKSAEHEEWCDVLTLLRDFAISEWKNGAIQIKLPMEMSEKNLRIPETFENILDSCNITDVFERIQLTQLITAPLTVLFGADDLFRPPTGSRKQFVVHLIGAEVEFELEPVQKWELFFQHLVPELESLKLVLIGPELLESQVGEKFVGCAECKRRNKSLDVIFESGLLYHEYITTEKYIKPDLVCIFNPGLSRLTGYNEEDSWSDTISVMFQENVPVVMTEYTEFEITSDLKRIQDIASVNILKAPQKNPFSSHRPYRNFISDDCIPVIFKNYYICVMIATRAVN</sequence>
<feature type="compositionally biased region" description="Basic residues" evidence="5">
    <location>
        <begin position="1"/>
        <end position="12"/>
    </location>
</feature>
<evidence type="ECO:0000259" key="6">
    <source>
        <dbReference type="PROSITE" id="PS50865"/>
    </source>
</evidence>
<reference evidence="7" key="1">
    <citation type="submission" date="2021-12" db="EMBL/GenBank/DDBJ databases">
        <authorList>
            <person name="King R."/>
        </authorList>
    </citation>
    <scope>NUCLEOTIDE SEQUENCE</scope>
</reference>
<dbReference type="GO" id="GO:0008270">
    <property type="term" value="F:zinc ion binding"/>
    <property type="evidence" value="ECO:0007669"/>
    <property type="project" value="UniProtKB-KW"/>
</dbReference>
<keyword evidence="1" id="KW-0479">Metal-binding</keyword>
<dbReference type="InterPro" id="IPR002893">
    <property type="entry name" value="Znf_MYND"/>
</dbReference>
<evidence type="ECO:0000256" key="5">
    <source>
        <dbReference type="SAM" id="MobiDB-lite"/>
    </source>
</evidence>
<dbReference type="EMBL" id="OU963862">
    <property type="protein sequence ID" value="CAH0380635.1"/>
    <property type="molecule type" value="Genomic_DNA"/>
</dbReference>
<dbReference type="PANTHER" id="PTHR28069:SF2">
    <property type="entry name" value="GH20023P"/>
    <property type="match status" value="1"/>
</dbReference>
<dbReference type="InterPro" id="IPR046824">
    <property type="entry name" value="Mss51-like_C"/>
</dbReference>
<keyword evidence="2 4" id="KW-0863">Zinc-finger</keyword>
<organism evidence="7 8">
    <name type="scientific">Bemisia tabaci</name>
    <name type="common">Sweetpotato whitefly</name>
    <name type="synonym">Aleurodes tabaci</name>
    <dbReference type="NCBI Taxonomy" id="7038"/>
    <lineage>
        <taxon>Eukaryota</taxon>
        <taxon>Metazoa</taxon>
        <taxon>Ecdysozoa</taxon>
        <taxon>Arthropoda</taxon>
        <taxon>Hexapoda</taxon>
        <taxon>Insecta</taxon>
        <taxon>Pterygota</taxon>
        <taxon>Neoptera</taxon>
        <taxon>Paraneoptera</taxon>
        <taxon>Hemiptera</taxon>
        <taxon>Sternorrhyncha</taxon>
        <taxon>Aleyrodoidea</taxon>
        <taxon>Aleyrodidae</taxon>
        <taxon>Aleyrodinae</taxon>
        <taxon>Bemisia</taxon>
    </lineage>
</organism>
<dbReference type="Pfam" id="PF01753">
    <property type="entry name" value="zf-MYND"/>
    <property type="match status" value="1"/>
</dbReference>
<dbReference type="PROSITE" id="PS01360">
    <property type="entry name" value="ZF_MYND_1"/>
    <property type="match status" value="1"/>
</dbReference>
<dbReference type="AlphaFoldDB" id="A0A9N9ZW98"/>
<evidence type="ECO:0000256" key="1">
    <source>
        <dbReference type="ARBA" id="ARBA00022723"/>
    </source>
</evidence>